<evidence type="ECO:0000256" key="1">
    <source>
        <dbReference type="SAM" id="MobiDB-lite"/>
    </source>
</evidence>
<feature type="region of interest" description="Disordered" evidence="1">
    <location>
        <begin position="1"/>
        <end position="20"/>
    </location>
</feature>
<accession>A0AAD9NWJ9</accession>
<gene>
    <name evidence="2" type="ORF">NP493_289g02010</name>
</gene>
<dbReference type="InterPro" id="IPR013730">
    <property type="entry name" value="Fyv7/TAP26"/>
</dbReference>
<dbReference type="Pfam" id="PF08524">
    <property type="entry name" value="rRNA_processing"/>
    <property type="match status" value="1"/>
</dbReference>
<dbReference type="EMBL" id="JAODUO010000295">
    <property type="protein sequence ID" value="KAK2183787.1"/>
    <property type="molecule type" value="Genomic_DNA"/>
</dbReference>
<keyword evidence="3" id="KW-1185">Reference proteome</keyword>
<feature type="compositionally biased region" description="Basic and acidic residues" evidence="1">
    <location>
        <begin position="8"/>
        <end position="20"/>
    </location>
</feature>
<name>A0AAD9NWJ9_RIDPI</name>
<comment type="caution">
    <text evidence="2">The sequence shown here is derived from an EMBL/GenBank/DDBJ whole genome shotgun (WGS) entry which is preliminary data.</text>
</comment>
<dbReference type="AlphaFoldDB" id="A0AAD9NWJ9"/>
<feature type="compositionally biased region" description="Basic and acidic residues" evidence="1">
    <location>
        <begin position="96"/>
        <end position="132"/>
    </location>
</feature>
<dbReference type="Proteomes" id="UP001209878">
    <property type="component" value="Unassembled WGS sequence"/>
</dbReference>
<feature type="compositionally biased region" description="Polar residues" evidence="1">
    <location>
        <begin position="77"/>
        <end position="94"/>
    </location>
</feature>
<feature type="compositionally biased region" description="Basic residues" evidence="1">
    <location>
        <begin position="133"/>
        <end position="144"/>
    </location>
</feature>
<evidence type="ECO:0008006" key="4">
    <source>
        <dbReference type="Google" id="ProtNLM"/>
    </source>
</evidence>
<evidence type="ECO:0000313" key="3">
    <source>
        <dbReference type="Proteomes" id="UP001209878"/>
    </source>
</evidence>
<protein>
    <recommendedName>
        <fullName evidence="4">Thyroid transcription factor 1-associated protein 26</fullName>
    </recommendedName>
</protein>
<reference evidence="2" key="1">
    <citation type="journal article" date="2023" name="Mol. Biol. Evol.">
        <title>Third-Generation Sequencing Reveals the Adaptive Role of the Epigenome in Three Deep-Sea Polychaetes.</title>
        <authorList>
            <person name="Perez M."/>
            <person name="Aroh O."/>
            <person name="Sun Y."/>
            <person name="Lan Y."/>
            <person name="Juniper S.K."/>
            <person name="Young C.R."/>
            <person name="Angers B."/>
            <person name="Qian P.Y."/>
        </authorList>
    </citation>
    <scope>NUCLEOTIDE SEQUENCE</scope>
    <source>
        <strain evidence="2">R07B-5</strain>
    </source>
</reference>
<evidence type="ECO:0000313" key="2">
    <source>
        <dbReference type="EMBL" id="KAK2183787.1"/>
    </source>
</evidence>
<proteinExistence type="predicted"/>
<sequence length="167" mass="20153">MKTKQFGRVKEFSNKRQKNDMKYRKFVGNKVEGQGFADRRKKKIVHEYKKILRKEGRNLEEWSEKMHKIYTDDDKTATPSVKNDSSKPKMSSLQKAEMEWKKKKHDKDQKRKELQQKQQERDAALTRYENKKREQHKKLSKKNYKGQPILAGRMDILLQQIEKLQKT</sequence>
<organism evidence="2 3">
    <name type="scientific">Ridgeia piscesae</name>
    <name type="common">Tubeworm</name>
    <dbReference type="NCBI Taxonomy" id="27915"/>
    <lineage>
        <taxon>Eukaryota</taxon>
        <taxon>Metazoa</taxon>
        <taxon>Spiralia</taxon>
        <taxon>Lophotrochozoa</taxon>
        <taxon>Annelida</taxon>
        <taxon>Polychaeta</taxon>
        <taxon>Sedentaria</taxon>
        <taxon>Canalipalpata</taxon>
        <taxon>Sabellida</taxon>
        <taxon>Siboglinidae</taxon>
        <taxon>Ridgeia</taxon>
    </lineage>
</organism>
<feature type="region of interest" description="Disordered" evidence="1">
    <location>
        <begin position="69"/>
        <end position="146"/>
    </location>
</feature>